<dbReference type="KEGG" id="pacs:FAZ98_33580"/>
<accession>A0A7Z2JJW0</accession>
<proteinExistence type="predicted"/>
<protein>
    <recommendedName>
        <fullName evidence="4">LTXXQ motif family protein</fullName>
    </recommendedName>
</protein>
<organism evidence="2 3">
    <name type="scientific">Paraburkholderia acidisoli</name>
    <dbReference type="NCBI Taxonomy" id="2571748"/>
    <lineage>
        <taxon>Bacteria</taxon>
        <taxon>Pseudomonadati</taxon>
        <taxon>Pseudomonadota</taxon>
        <taxon>Betaproteobacteria</taxon>
        <taxon>Burkholderiales</taxon>
        <taxon>Burkholderiaceae</taxon>
        <taxon>Paraburkholderia</taxon>
    </lineage>
</organism>
<keyword evidence="1" id="KW-0732">Signal</keyword>
<dbReference type="GO" id="GO:0042597">
    <property type="term" value="C:periplasmic space"/>
    <property type="evidence" value="ECO:0007669"/>
    <property type="project" value="InterPro"/>
</dbReference>
<dbReference type="Pfam" id="PF07813">
    <property type="entry name" value="LTXXQ"/>
    <property type="match status" value="1"/>
</dbReference>
<evidence type="ECO:0000313" key="2">
    <source>
        <dbReference type="EMBL" id="QGZ66683.1"/>
    </source>
</evidence>
<dbReference type="EMBL" id="CP046916">
    <property type="protein sequence ID" value="QGZ66683.1"/>
    <property type="molecule type" value="Genomic_DNA"/>
</dbReference>
<evidence type="ECO:0000313" key="3">
    <source>
        <dbReference type="Proteomes" id="UP000433577"/>
    </source>
</evidence>
<dbReference type="RefSeq" id="WP_158958255.1">
    <property type="nucleotide sequence ID" value="NZ_CP046916.1"/>
</dbReference>
<name>A0A7Z2JJW0_9BURK</name>
<dbReference type="InterPro" id="IPR012899">
    <property type="entry name" value="LTXXQ"/>
</dbReference>
<dbReference type="OrthoDB" id="9035603at2"/>
<dbReference type="AlphaFoldDB" id="A0A7Z2JJW0"/>
<evidence type="ECO:0000256" key="1">
    <source>
        <dbReference type="SAM" id="SignalP"/>
    </source>
</evidence>
<reference evidence="2 3" key="1">
    <citation type="submission" date="2019-12" db="EMBL/GenBank/DDBJ databases">
        <title>Paraburkholderia acidiphila 7Q-K02 sp. nov and Paraburkholderia acidisoli DHF22 sp. nov., two strains isolated from forest soil.</title>
        <authorList>
            <person name="Gao Z."/>
            <person name="Qiu L."/>
        </authorList>
    </citation>
    <scope>NUCLEOTIDE SEQUENCE [LARGE SCALE GENOMIC DNA]</scope>
    <source>
        <strain evidence="2 3">DHF22</strain>
    </source>
</reference>
<gene>
    <name evidence="2" type="ORF">FAZ98_33580</name>
</gene>
<keyword evidence="3" id="KW-1185">Reference proteome</keyword>
<dbReference type="Proteomes" id="UP000433577">
    <property type="component" value="Chromosome 4"/>
</dbReference>
<dbReference type="Gene3D" id="1.20.120.1490">
    <property type="match status" value="1"/>
</dbReference>
<feature type="chain" id="PRO_5031250781" description="LTXXQ motif family protein" evidence="1">
    <location>
        <begin position="49"/>
        <end position="193"/>
    </location>
</feature>
<evidence type="ECO:0008006" key="4">
    <source>
        <dbReference type="Google" id="ProtNLM"/>
    </source>
</evidence>
<sequence length="193" mass="20843">MNTLITIRTPHTINTINTIRNLRRSAVMSLVSAVAAASLVLASAPANAQALPANPIGDTSNANGASEARPQAIDIRQLHDTLNLTATQEVQWQAALDAMRNSHAAAKMNADQMQVSMQRLIDQPVLDLNAIHAAHMKAAQADALLPEQSSKTWLVFYSGLNNDQKKVFSDALRPQLAFVAHHAARPFDPRTGL</sequence>
<feature type="signal peptide" evidence="1">
    <location>
        <begin position="1"/>
        <end position="48"/>
    </location>
</feature>